<dbReference type="SUPFAM" id="SSF51445">
    <property type="entry name" value="(Trans)glycosidases"/>
    <property type="match status" value="1"/>
</dbReference>
<dbReference type="Gene3D" id="3.20.20.70">
    <property type="entry name" value="Aldolase class I"/>
    <property type="match status" value="1"/>
</dbReference>
<protein>
    <recommendedName>
        <fullName evidence="4">Alpha-galactosidase</fullName>
    </recommendedName>
</protein>
<dbReference type="InterPro" id="IPR013785">
    <property type="entry name" value="Aldolase_TIM"/>
</dbReference>
<evidence type="ECO:0000313" key="3">
    <source>
        <dbReference type="Proteomes" id="UP001500929"/>
    </source>
</evidence>
<dbReference type="Proteomes" id="UP001500929">
    <property type="component" value="Unassembled WGS sequence"/>
</dbReference>
<evidence type="ECO:0008006" key="4">
    <source>
        <dbReference type="Google" id="ProtNLM"/>
    </source>
</evidence>
<reference evidence="2 3" key="1">
    <citation type="journal article" date="2019" name="Int. J. Syst. Evol. Microbiol.">
        <title>The Global Catalogue of Microorganisms (GCM) 10K type strain sequencing project: providing services to taxonomists for standard genome sequencing and annotation.</title>
        <authorList>
            <consortium name="The Broad Institute Genomics Platform"/>
            <consortium name="The Broad Institute Genome Sequencing Center for Infectious Disease"/>
            <person name="Wu L."/>
            <person name="Ma J."/>
        </authorList>
    </citation>
    <scope>NUCLEOTIDE SEQUENCE [LARGE SCALE GENOMIC DNA]</scope>
    <source>
        <strain evidence="2 3">JCM 16117</strain>
    </source>
</reference>
<dbReference type="RefSeq" id="WP_259478997.1">
    <property type="nucleotide sequence ID" value="NZ_BAAAQY010000004.1"/>
</dbReference>
<organism evidence="2 3">
    <name type="scientific">Herbiconiux moechotypicola</name>
    <dbReference type="NCBI Taxonomy" id="637393"/>
    <lineage>
        <taxon>Bacteria</taxon>
        <taxon>Bacillati</taxon>
        <taxon>Actinomycetota</taxon>
        <taxon>Actinomycetes</taxon>
        <taxon>Micrococcales</taxon>
        <taxon>Microbacteriaceae</taxon>
        <taxon>Herbiconiux</taxon>
    </lineage>
</organism>
<keyword evidence="3" id="KW-1185">Reference proteome</keyword>
<dbReference type="EMBL" id="BAAAQY010000004">
    <property type="protein sequence ID" value="GAA2231154.1"/>
    <property type="molecule type" value="Genomic_DNA"/>
</dbReference>
<feature type="region of interest" description="Disordered" evidence="1">
    <location>
        <begin position="741"/>
        <end position="779"/>
    </location>
</feature>
<accession>A0ABN3DHH4</accession>
<name>A0ABN3DHH4_9MICO</name>
<evidence type="ECO:0000256" key="1">
    <source>
        <dbReference type="SAM" id="MobiDB-lite"/>
    </source>
</evidence>
<dbReference type="InterPro" id="IPR017853">
    <property type="entry name" value="GH"/>
</dbReference>
<proteinExistence type="predicted"/>
<comment type="caution">
    <text evidence="2">The sequence shown here is derived from an EMBL/GenBank/DDBJ whole genome shotgun (WGS) entry which is preliminary data.</text>
</comment>
<evidence type="ECO:0000313" key="2">
    <source>
        <dbReference type="EMBL" id="GAA2231154.1"/>
    </source>
</evidence>
<feature type="compositionally biased region" description="Low complexity" evidence="1">
    <location>
        <begin position="743"/>
        <end position="764"/>
    </location>
</feature>
<sequence length="800" mass="83078">MGMIEVATAHGVFTVDPETGRAALRPASGDEAPIWTGTILPSLHLQSDRGPLVRHATATVARRGEGSAHLELSFGDAGSGSAVLRFGSAPAGGAVGLSAGVTPAPDTTTAVEGGVVDGVTGATEGAGPVEAGVVEAGVTDAAVVELAELRIALAPGLALRDLFFGLSALDDAERQGVPDPDYPEWPDWQAGAFCVPGIRPAPATAIARRWDLGQATVALGQFGPALGAPYAAAFPRPVWSAGFGDDRGWLVAGPGEVPDAALTLDVRSTSGALRWRYRDDLWGPPAHPRTWAAPLRLTWGPNPVDAFARFFATFPARPEPARPAGGLSAINTWGDFRRGDFDVLATAATAAELGAQAVVIDDGWESFESSGHASSDNIPDLDAVREGVHAAGLEIGFWQSVGWVPDPAGIGLSDDDVLAGRDGSPALGNWGMDPRDPVRHHVLDPSSPRARAYLADRIQRIVRDHRPALLKLDFGYGLPGPDQAAPRDPEYRGERMGHALYRIAADAARAADPHVAIQLYGIHPLHTDVADVVALDDMGDHGAHDEGLGHRRWSVWAALAGPRGVGLSGSSGYSWEQDRDSVLDSFVLGGAGIVLPLRDPAHPPTERQLALRRASFRWSRPTAAWHPLFLDGPLGAPEEQPEAGTWARVEDGVITAVCLRSAHPHLDGHSPDGTTGLGLADLHLAEALQGWEFEGDWAVVALGAPGDGGVGRAPVAVIPATPGRISLPGRADACQTRWDAEVGTGTDGQAPGAGAPDGTLPSSGGRRGEGAAGATTSDGPLTLVADEAALDAGLQGWTLY</sequence>
<gene>
    <name evidence="2" type="ORF">GCM10009851_14960</name>
</gene>